<name>A0ABW3WDY9_9RHOO</name>
<evidence type="ECO:0000313" key="2">
    <source>
        <dbReference type="Proteomes" id="UP001597158"/>
    </source>
</evidence>
<reference evidence="2" key="1">
    <citation type="journal article" date="2019" name="Int. J. Syst. Evol. Microbiol.">
        <title>The Global Catalogue of Microorganisms (GCM) 10K type strain sequencing project: providing services to taxonomists for standard genome sequencing and annotation.</title>
        <authorList>
            <consortium name="The Broad Institute Genomics Platform"/>
            <consortium name="The Broad Institute Genome Sequencing Center for Infectious Disease"/>
            <person name="Wu L."/>
            <person name="Ma J."/>
        </authorList>
    </citation>
    <scope>NUCLEOTIDE SEQUENCE [LARGE SCALE GENOMIC DNA]</scope>
    <source>
        <strain evidence="2">CCUG 48884</strain>
    </source>
</reference>
<accession>A0ABW3WDY9</accession>
<organism evidence="1 2">
    <name type="scientific">Thauera mechernichensis</name>
    <dbReference type="NCBI Taxonomy" id="82788"/>
    <lineage>
        <taxon>Bacteria</taxon>
        <taxon>Pseudomonadati</taxon>
        <taxon>Pseudomonadota</taxon>
        <taxon>Betaproteobacteria</taxon>
        <taxon>Rhodocyclales</taxon>
        <taxon>Zoogloeaceae</taxon>
        <taxon>Thauera</taxon>
    </lineage>
</organism>
<dbReference type="Proteomes" id="UP001597158">
    <property type="component" value="Unassembled WGS sequence"/>
</dbReference>
<gene>
    <name evidence="1" type="ORF">ACFQ4M_06105</name>
</gene>
<protein>
    <recommendedName>
        <fullName evidence="3">HTH crp-type domain-containing protein</fullName>
    </recommendedName>
</protein>
<dbReference type="InterPro" id="IPR036390">
    <property type="entry name" value="WH_DNA-bd_sf"/>
</dbReference>
<evidence type="ECO:0008006" key="3">
    <source>
        <dbReference type="Google" id="ProtNLM"/>
    </source>
</evidence>
<keyword evidence="2" id="KW-1185">Reference proteome</keyword>
<dbReference type="SUPFAM" id="SSF46785">
    <property type="entry name" value="Winged helix' DNA-binding domain"/>
    <property type="match status" value="1"/>
</dbReference>
<sequence length="187" mass="20515">MVLKAKAQDAPAAASDKDTLEVIEPGSAQRILKSVALMLARHEIRNIRRWFEDFDRDILLPILLGEIALHNIGALETGGERGNGNLGAEAAGAAVIEFHSDVDDAYCELKPCNAYSIAAATGLPRETVRRKIVRLIELGWIVRRDNGHLFISRAAVDHFGALLSSRQLGELLETAERVRALLDADER</sequence>
<dbReference type="RefSeq" id="WP_277833706.1">
    <property type="nucleotide sequence ID" value="NZ_JARQZE010000009.1"/>
</dbReference>
<evidence type="ECO:0000313" key="1">
    <source>
        <dbReference type="EMBL" id="MFD1263152.1"/>
    </source>
</evidence>
<proteinExistence type="predicted"/>
<dbReference type="EMBL" id="JBHTMC010000010">
    <property type="protein sequence ID" value="MFD1263152.1"/>
    <property type="molecule type" value="Genomic_DNA"/>
</dbReference>
<comment type="caution">
    <text evidence="1">The sequence shown here is derived from an EMBL/GenBank/DDBJ whole genome shotgun (WGS) entry which is preliminary data.</text>
</comment>